<evidence type="ECO:0000256" key="12">
    <source>
        <dbReference type="PROSITE-ProRule" id="PRU00192"/>
    </source>
</evidence>
<dbReference type="InterPro" id="IPR020635">
    <property type="entry name" value="Tyr_kinase_cat_dom"/>
</dbReference>
<gene>
    <name evidence="19" type="primary">MoPTK-j</name>
</gene>
<dbReference type="InterPro" id="IPR008266">
    <property type="entry name" value="Tyr_kinase_AS"/>
</dbReference>
<dbReference type="InterPro" id="IPR036860">
    <property type="entry name" value="SH2_dom_sf"/>
</dbReference>
<evidence type="ECO:0000256" key="1">
    <source>
        <dbReference type="ARBA" id="ARBA00011903"/>
    </source>
</evidence>
<proteinExistence type="evidence at transcript level"/>
<keyword evidence="7 13" id="KW-0067">ATP-binding</keyword>
<evidence type="ECO:0000256" key="11">
    <source>
        <dbReference type="PROSITE-ProRule" id="PRU00191"/>
    </source>
</evidence>
<dbReference type="InterPro" id="IPR000719">
    <property type="entry name" value="Prot_kinase_dom"/>
</dbReference>
<dbReference type="InterPro" id="IPR050198">
    <property type="entry name" value="Non-receptor_tyrosine_kinases"/>
</dbReference>
<dbReference type="EC" id="2.7.10.2" evidence="1"/>
<dbReference type="InterPro" id="IPR017441">
    <property type="entry name" value="Protein_kinase_ATP_BS"/>
</dbReference>
<dbReference type="Pfam" id="PF00168">
    <property type="entry name" value="C2"/>
    <property type="match status" value="1"/>
</dbReference>
<comment type="catalytic activity">
    <reaction evidence="10">
        <text>L-tyrosyl-[protein] + ATP = O-phospho-L-tyrosyl-[protein] + ADP + H(+)</text>
        <dbReference type="Rhea" id="RHEA:10596"/>
        <dbReference type="Rhea" id="RHEA-COMP:10136"/>
        <dbReference type="Rhea" id="RHEA-COMP:20101"/>
        <dbReference type="ChEBI" id="CHEBI:15378"/>
        <dbReference type="ChEBI" id="CHEBI:30616"/>
        <dbReference type="ChEBI" id="CHEBI:46858"/>
        <dbReference type="ChEBI" id="CHEBI:61978"/>
        <dbReference type="ChEBI" id="CHEBI:456216"/>
        <dbReference type="EC" id="2.7.10.2"/>
    </reaction>
</comment>
<evidence type="ECO:0000259" key="17">
    <source>
        <dbReference type="PROSITE" id="PS50004"/>
    </source>
</evidence>
<dbReference type="PROSITE" id="PS50002">
    <property type="entry name" value="SH3"/>
    <property type="match status" value="1"/>
</dbReference>
<dbReference type="InterPro" id="IPR001452">
    <property type="entry name" value="SH3_domain"/>
</dbReference>
<feature type="domain" description="SH3" evidence="16">
    <location>
        <begin position="169"/>
        <end position="231"/>
    </location>
</feature>
<evidence type="ECO:0000259" key="15">
    <source>
        <dbReference type="PROSITE" id="PS50001"/>
    </source>
</evidence>
<evidence type="ECO:0000259" key="16">
    <source>
        <dbReference type="PROSITE" id="PS50002"/>
    </source>
</evidence>
<dbReference type="SUPFAM" id="SSF56112">
    <property type="entry name" value="Protein kinase-like (PK-like)"/>
    <property type="match status" value="1"/>
</dbReference>
<feature type="domain" description="Protein kinase" evidence="18">
    <location>
        <begin position="357"/>
        <end position="613"/>
    </location>
</feature>
<sequence length="630" mass="70458">MTSTVPRAAESPRSPRSNVPEFSSDTAKKNLKAKRQHGFIRIVSKFVEAEGTLHLQIIEVRELKPHGRKTASNPYVKCYLLPDSGKKSKRKTKLLSQTLNPVWDEDLHWRLESRVDERNLQISVWDKATKELLGRTTIPMADALAGIDGWLELFDIERGKHDFRVVKIPAVDTFVALYDHTPGCAKEMLLRAGDMLLRVNKDPSKEWTLVENCVTGCQGFVPTSFIAASASLESHAWFFGKIARSKAEKFLNDPRCHHGSFLIRESESSPGQYSLSLRDGDTVRHYRVENYEGGLYKLQGSPTQKFASLPELIAFHGQRKAGLATALREPCPKESAPMASDLTFDTHDQWEVPRTSIKLGKLLGTGQYGEVYSGIFQDSTKVAVKTLKAASANPKDFLAEATIMKKLRHLNIVSLLAVCSVGSPILIIVELLSKGSLLDFLRSDDAKELRIPNLVDMGAQVAAGMAYLESMKFIHRDLAARNVLVGDNNVCKVSDFGLAKLVDSDKGVFKPDEAQQFPVRWTAPEAMAKNRYTIKSDVWSFGVLMMELLTYGTKPYEGMKNKEVVQKLAEGYRMPSPRGCPEGLYKIMMDCWKTNPDERPTFESLVFILEDFFTSGNHNYADPSLLSDEA</sequence>
<dbReference type="InterPro" id="IPR001245">
    <property type="entry name" value="Ser-Thr/Tyr_kinase_cat_dom"/>
</dbReference>
<dbReference type="Gene3D" id="1.10.510.10">
    <property type="entry name" value="Transferase(Phosphotransferase) domain 1"/>
    <property type="match status" value="1"/>
</dbReference>
<dbReference type="SMART" id="SM00239">
    <property type="entry name" value="C2"/>
    <property type="match status" value="1"/>
</dbReference>
<dbReference type="Pfam" id="PF00017">
    <property type="entry name" value="SH2"/>
    <property type="match status" value="1"/>
</dbReference>
<dbReference type="Pfam" id="PF14604">
    <property type="entry name" value="SH3_9"/>
    <property type="match status" value="1"/>
</dbReference>
<feature type="domain" description="SH2" evidence="15">
    <location>
        <begin position="237"/>
        <end position="331"/>
    </location>
</feature>
<dbReference type="GO" id="GO:0005524">
    <property type="term" value="F:ATP binding"/>
    <property type="evidence" value="ECO:0007669"/>
    <property type="project" value="UniProtKB-UniRule"/>
</dbReference>
<evidence type="ECO:0000256" key="5">
    <source>
        <dbReference type="ARBA" id="ARBA00022741"/>
    </source>
</evidence>
<evidence type="ECO:0000256" key="9">
    <source>
        <dbReference type="ARBA" id="ARBA00023137"/>
    </source>
</evidence>
<dbReference type="PROSITE" id="PS00109">
    <property type="entry name" value="PROTEIN_KINASE_TYR"/>
    <property type="match status" value="1"/>
</dbReference>
<dbReference type="PROSITE" id="PS50001">
    <property type="entry name" value="SH2"/>
    <property type="match status" value="1"/>
</dbReference>
<dbReference type="PROSITE" id="PS50011">
    <property type="entry name" value="PROTEIN_KINASE_DOM"/>
    <property type="match status" value="1"/>
</dbReference>
<keyword evidence="3" id="KW-0597">Phosphoprotein</keyword>
<dbReference type="InterPro" id="IPR035892">
    <property type="entry name" value="C2_domain_sf"/>
</dbReference>
<evidence type="ECO:0000256" key="6">
    <source>
        <dbReference type="ARBA" id="ARBA00022777"/>
    </source>
</evidence>
<dbReference type="PANTHER" id="PTHR24418">
    <property type="entry name" value="TYROSINE-PROTEIN KINASE"/>
    <property type="match status" value="1"/>
</dbReference>
<evidence type="ECO:0000256" key="10">
    <source>
        <dbReference type="ARBA" id="ARBA00051245"/>
    </source>
</evidence>
<feature type="binding site" evidence="13">
    <location>
        <position position="385"/>
    </location>
    <ligand>
        <name>ATP</name>
        <dbReference type="ChEBI" id="CHEBI:30616"/>
    </ligand>
</feature>
<name>B3XVV9_9EUKA</name>
<keyword evidence="6 19" id="KW-0418">Kinase</keyword>
<dbReference type="Gene3D" id="3.30.505.10">
    <property type="entry name" value="SH2 domain"/>
    <property type="match status" value="1"/>
</dbReference>
<dbReference type="Pfam" id="PF07714">
    <property type="entry name" value="PK_Tyr_Ser-Thr"/>
    <property type="match status" value="1"/>
</dbReference>
<feature type="region of interest" description="Disordered" evidence="14">
    <location>
        <begin position="1"/>
        <end position="30"/>
    </location>
</feature>
<organism evidence="19">
    <name type="scientific">Monosiga ovata</name>
    <dbReference type="NCBI Taxonomy" id="81526"/>
    <lineage>
        <taxon>Eukaryota</taxon>
        <taxon>Choanoflagellata</taxon>
        <taxon>Craspedida</taxon>
        <taxon>Salpingoecidae</taxon>
        <taxon>Monosiga</taxon>
    </lineage>
</organism>
<dbReference type="Gene3D" id="3.30.200.20">
    <property type="entry name" value="Phosphorylase Kinase, domain 1"/>
    <property type="match status" value="1"/>
</dbReference>
<dbReference type="InterPro" id="IPR000008">
    <property type="entry name" value="C2_dom"/>
</dbReference>
<dbReference type="SMART" id="SM00219">
    <property type="entry name" value="TyrKc"/>
    <property type="match status" value="1"/>
</dbReference>
<dbReference type="SMART" id="SM00252">
    <property type="entry name" value="SH2"/>
    <property type="match status" value="1"/>
</dbReference>
<dbReference type="SUPFAM" id="SSF49562">
    <property type="entry name" value="C2 domain (Calcium/lipid-binding domain, CaLB)"/>
    <property type="match status" value="1"/>
</dbReference>
<dbReference type="Gene3D" id="2.30.30.40">
    <property type="entry name" value="SH3 Domains"/>
    <property type="match status" value="1"/>
</dbReference>
<accession>B3XVV9</accession>
<dbReference type="PROSITE" id="PS00107">
    <property type="entry name" value="PROTEIN_KINASE_ATP"/>
    <property type="match status" value="1"/>
</dbReference>
<evidence type="ECO:0000256" key="3">
    <source>
        <dbReference type="ARBA" id="ARBA00022553"/>
    </source>
</evidence>
<dbReference type="InterPro" id="IPR011009">
    <property type="entry name" value="Kinase-like_dom_sf"/>
</dbReference>
<evidence type="ECO:0000256" key="8">
    <source>
        <dbReference type="ARBA" id="ARBA00022999"/>
    </source>
</evidence>
<dbReference type="InterPro" id="IPR000980">
    <property type="entry name" value="SH2"/>
</dbReference>
<reference evidence="19" key="1">
    <citation type="journal article" date="2008" name="FEBS Lett.">
        <title>Ancient divergence of animal protein tyrosine kinase genes demonstrated by a gene family tree including choanoflagellate genes.</title>
        <authorList>
            <person name="Suga H."/>
            <person name="Sasaki G."/>
            <person name="Kuma K."/>
            <person name="Nishiyori H."/>
            <person name="Hirose N."/>
            <person name="Su Z.H."/>
            <person name="Iwabe N."/>
            <person name="Miyata T."/>
        </authorList>
    </citation>
    <scope>NUCLEOTIDE SEQUENCE</scope>
</reference>
<dbReference type="InterPro" id="IPR036028">
    <property type="entry name" value="SH3-like_dom_sf"/>
</dbReference>
<dbReference type="Gene3D" id="2.60.40.150">
    <property type="entry name" value="C2 domain"/>
    <property type="match status" value="1"/>
</dbReference>
<evidence type="ECO:0000259" key="18">
    <source>
        <dbReference type="PROSITE" id="PS50011"/>
    </source>
</evidence>
<feature type="domain" description="C2" evidence="17">
    <location>
        <begin position="36"/>
        <end position="166"/>
    </location>
</feature>
<dbReference type="SMART" id="SM00326">
    <property type="entry name" value="SH3"/>
    <property type="match status" value="1"/>
</dbReference>
<evidence type="ECO:0000256" key="7">
    <source>
        <dbReference type="ARBA" id="ARBA00022840"/>
    </source>
</evidence>
<dbReference type="PROSITE" id="PS50004">
    <property type="entry name" value="C2"/>
    <property type="match status" value="1"/>
</dbReference>
<dbReference type="PRINTS" id="PR00401">
    <property type="entry name" value="SH2DOMAIN"/>
</dbReference>
<evidence type="ECO:0000256" key="4">
    <source>
        <dbReference type="ARBA" id="ARBA00022679"/>
    </source>
</evidence>
<dbReference type="EMBL" id="AB098172">
    <property type="protein sequence ID" value="BAG55494.1"/>
    <property type="molecule type" value="mRNA"/>
</dbReference>
<dbReference type="PRINTS" id="PR00109">
    <property type="entry name" value="TYRKINASE"/>
</dbReference>
<dbReference type="GO" id="GO:0004715">
    <property type="term" value="F:non-membrane spanning protein tyrosine kinase activity"/>
    <property type="evidence" value="ECO:0007669"/>
    <property type="project" value="UniProtKB-EC"/>
</dbReference>
<evidence type="ECO:0000256" key="14">
    <source>
        <dbReference type="SAM" id="MobiDB-lite"/>
    </source>
</evidence>
<evidence type="ECO:0000313" key="19">
    <source>
        <dbReference type="EMBL" id="BAG55494.1"/>
    </source>
</evidence>
<dbReference type="AlphaFoldDB" id="B3XVV9"/>
<keyword evidence="4" id="KW-0808">Transferase</keyword>
<dbReference type="FunFam" id="3.30.200.20:FF:000053">
    <property type="entry name" value="Tyrosine-protein kinase"/>
    <property type="match status" value="1"/>
</dbReference>
<dbReference type="SUPFAM" id="SSF50044">
    <property type="entry name" value="SH3-domain"/>
    <property type="match status" value="1"/>
</dbReference>
<keyword evidence="8 11" id="KW-0727">SH2 domain</keyword>
<evidence type="ECO:0000256" key="13">
    <source>
        <dbReference type="PROSITE-ProRule" id="PRU10141"/>
    </source>
</evidence>
<feature type="compositionally biased region" description="Polar residues" evidence="14">
    <location>
        <begin position="14"/>
        <end position="25"/>
    </location>
</feature>
<dbReference type="SUPFAM" id="SSF55550">
    <property type="entry name" value="SH2 domain"/>
    <property type="match status" value="1"/>
</dbReference>
<keyword evidence="9" id="KW-0829">Tyrosine-protein kinase</keyword>
<dbReference type="FunFam" id="1.10.510.10:FF:000399">
    <property type="entry name" value="Tyrosine-protein kinase"/>
    <property type="match status" value="1"/>
</dbReference>
<keyword evidence="2 12" id="KW-0728">SH3 domain</keyword>
<protein>
    <recommendedName>
        <fullName evidence="1">non-specific protein-tyrosine kinase</fullName>
        <ecNumber evidence="1">2.7.10.2</ecNumber>
    </recommendedName>
</protein>
<keyword evidence="5 13" id="KW-0547">Nucleotide-binding</keyword>
<evidence type="ECO:0000256" key="2">
    <source>
        <dbReference type="ARBA" id="ARBA00022443"/>
    </source>
</evidence>